<feature type="signal peptide" evidence="1">
    <location>
        <begin position="1"/>
        <end position="25"/>
    </location>
</feature>
<comment type="caution">
    <text evidence="2">The sequence shown here is derived from an EMBL/GenBank/DDBJ whole genome shotgun (WGS) entry which is preliminary data.</text>
</comment>
<dbReference type="PROSITE" id="PS51257">
    <property type="entry name" value="PROKAR_LIPOPROTEIN"/>
    <property type="match status" value="1"/>
</dbReference>
<accession>A0ABW5V7U1</accession>
<dbReference type="Pfam" id="PF09580">
    <property type="entry name" value="Spore_YhcN_YlaJ"/>
    <property type="match status" value="1"/>
</dbReference>
<sequence>MRKLFVALPLIAAFALTGCNGTDNAADEREQIIDELNPENENAPNNSETDDKIGYVRYSKEQIENNTEKDHNVTIDRTKLANMIARIILRNDGFDEVAALVTDEEALIAYAKGDALEADKAADIANKTATSILPGYFDVYVSDNEMIMQDIQSLHNSSTRDDEYDNTIDQIIERMQESPQGRE</sequence>
<proteinExistence type="predicted"/>
<gene>
    <name evidence="2" type="ORF">ACFSUO_06835</name>
</gene>
<reference evidence="3" key="1">
    <citation type="journal article" date="2019" name="Int. J. Syst. Evol. Microbiol.">
        <title>The Global Catalogue of Microorganisms (GCM) 10K type strain sequencing project: providing services to taxonomists for standard genome sequencing and annotation.</title>
        <authorList>
            <consortium name="The Broad Institute Genomics Platform"/>
            <consortium name="The Broad Institute Genome Sequencing Center for Infectious Disease"/>
            <person name="Wu L."/>
            <person name="Ma J."/>
        </authorList>
    </citation>
    <scope>NUCLEOTIDE SEQUENCE [LARGE SCALE GENOMIC DNA]</scope>
    <source>
        <strain evidence="3">TISTR 1535</strain>
    </source>
</reference>
<feature type="chain" id="PRO_5047384372" evidence="1">
    <location>
        <begin position="26"/>
        <end position="183"/>
    </location>
</feature>
<name>A0ABW5V7U1_9BACI</name>
<organism evidence="2 3">
    <name type="scientific">Lentibacillus juripiscarius</name>
    <dbReference type="NCBI Taxonomy" id="257446"/>
    <lineage>
        <taxon>Bacteria</taxon>
        <taxon>Bacillati</taxon>
        <taxon>Bacillota</taxon>
        <taxon>Bacilli</taxon>
        <taxon>Bacillales</taxon>
        <taxon>Bacillaceae</taxon>
        <taxon>Lentibacillus</taxon>
    </lineage>
</organism>
<dbReference type="InterPro" id="IPR019076">
    <property type="entry name" value="Spore_lipoprot_YhcN/YlaJ-like"/>
</dbReference>
<evidence type="ECO:0000313" key="2">
    <source>
        <dbReference type="EMBL" id="MFD2760690.1"/>
    </source>
</evidence>
<protein>
    <submittedName>
        <fullName evidence="2">YhcN/YlaJ family sporulation lipoprotein</fullName>
    </submittedName>
</protein>
<dbReference type="RefSeq" id="WP_382392438.1">
    <property type="nucleotide sequence ID" value="NZ_JBHUNA010000013.1"/>
</dbReference>
<keyword evidence="3" id="KW-1185">Reference proteome</keyword>
<evidence type="ECO:0000256" key="1">
    <source>
        <dbReference type="SAM" id="SignalP"/>
    </source>
</evidence>
<dbReference type="Proteomes" id="UP001597502">
    <property type="component" value="Unassembled WGS sequence"/>
</dbReference>
<evidence type="ECO:0000313" key="3">
    <source>
        <dbReference type="Proteomes" id="UP001597502"/>
    </source>
</evidence>
<keyword evidence="1" id="KW-0732">Signal</keyword>
<dbReference type="EMBL" id="JBHUNA010000013">
    <property type="protein sequence ID" value="MFD2760690.1"/>
    <property type="molecule type" value="Genomic_DNA"/>
</dbReference>
<keyword evidence="2" id="KW-0449">Lipoprotein</keyword>